<gene>
    <name evidence="12" type="primary">LOC6903157</name>
</gene>
<proteinExistence type="inferred from homology"/>
<dbReference type="Proteomes" id="UP000001819">
    <property type="component" value="Chromosome 4"/>
</dbReference>
<dbReference type="GO" id="GO:0005549">
    <property type="term" value="F:odorant binding"/>
    <property type="evidence" value="ECO:0007669"/>
    <property type="project" value="InterPro"/>
</dbReference>
<keyword evidence="2" id="KW-1003">Cell membrane</keyword>
<keyword evidence="4 10" id="KW-0812">Transmembrane</keyword>
<feature type="transmembrane region" description="Helical" evidence="10">
    <location>
        <begin position="125"/>
        <end position="147"/>
    </location>
</feature>
<evidence type="ECO:0000256" key="10">
    <source>
        <dbReference type="RuleBase" id="RU351113"/>
    </source>
</evidence>
<dbReference type="PANTHER" id="PTHR21137">
    <property type="entry name" value="ODORANT RECEPTOR"/>
    <property type="match status" value="1"/>
</dbReference>
<dbReference type="GO" id="GO:0007165">
    <property type="term" value="P:signal transduction"/>
    <property type="evidence" value="ECO:0007669"/>
    <property type="project" value="UniProtKB-KW"/>
</dbReference>
<protein>
    <recommendedName>
        <fullName evidence="10">Odorant receptor</fullName>
    </recommendedName>
</protein>
<feature type="transmembrane region" description="Helical" evidence="10">
    <location>
        <begin position="289"/>
        <end position="309"/>
    </location>
</feature>
<sequence>MELPSPVIASDYIYRTYWLYWRLLGVEGEHPLRYLLLIMQFFFVTIWYPIHLIVGLICDGTLAEVCRGIPITASCFFASFKIICFRWKLAEIKKVQQLFVELDQRIATAEERSSFYRETIRVAEFIWKSLLVAAFLAIITGTAFGLFRRERKLLYPGWFPYDVYSSDQRFWLSFAYQAAGHSLAILQNLANDSYPPMTFCVLAGHVRLLSMRLSRMGYDLTKPKELIVRELKDNIEDYRKLMKIVKLLRSTMHLSQLGQFISSGINIAITLVNILFFADNNFARTYYGVYFMAMLMEIFPSCYYGTLVSMELNGLTDSIFSSNWVGMDRGYCRTLLIFMQLTLAKVEIKAGGMIGISLNAFFATIRMAYSFFTLAMSLRK</sequence>
<evidence type="ECO:0000256" key="7">
    <source>
        <dbReference type="ARBA" id="ARBA00023136"/>
    </source>
</evidence>
<dbReference type="KEGG" id="dpo:6903157"/>
<keyword evidence="5 10" id="KW-0552">Olfaction</keyword>
<evidence type="ECO:0000313" key="11">
    <source>
        <dbReference type="Proteomes" id="UP000001819"/>
    </source>
</evidence>
<dbReference type="Pfam" id="PF02949">
    <property type="entry name" value="7tm_6"/>
    <property type="match status" value="1"/>
</dbReference>
<evidence type="ECO:0000256" key="3">
    <source>
        <dbReference type="ARBA" id="ARBA00022606"/>
    </source>
</evidence>
<feature type="transmembrane region" description="Helical" evidence="10">
    <location>
        <begin position="354"/>
        <end position="378"/>
    </location>
</feature>
<dbReference type="InterPro" id="IPR004117">
    <property type="entry name" value="7tm6_olfct_rcpt"/>
</dbReference>
<keyword evidence="6 10" id="KW-1133">Transmembrane helix</keyword>
<evidence type="ECO:0000256" key="5">
    <source>
        <dbReference type="ARBA" id="ARBA00022725"/>
    </source>
</evidence>
<dbReference type="AlphaFoldDB" id="A0A6I8UXS4"/>
<keyword evidence="9 10" id="KW-0807">Transducer</keyword>
<dbReference type="GO" id="GO:0005886">
    <property type="term" value="C:plasma membrane"/>
    <property type="evidence" value="ECO:0007669"/>
    <property type="project" value="UniProtKB-SubCell"/>
</dbReference>
<reference evidence="12" key="1">
    <citation type="submission" date="2025-08" db="UniProtKB">
        <authorList>
            <consortium name="RefSeq"/>
        </authorList>
    </citation>
    <scope>IDENTIFICATION</scope>
    <source>
        <strain evidence="12">MV-25-SWS-2005</strain>
        <tissue evidence="12">Whole body</tissue>
    </source>
</reference>
<comment type="subcellular location">
    <subcellularLocation>
        <location evidence="1 10">Cell membrane</location>
        <topology evidence="1 10">Multi-pass membrane protein</topology>
    </subcellularLocation>
</comment>
<keyword evidence="8 10" id="KW-0675">Receptor</keyword>
<comment type="similarity">
    <text evidence="10">Belongs to the insect chemoreceptor superfamily. Heteromeric odorant receptor channel (TC 1.A.69) family.</text>
</comment>
<evidence type="ECO:0000256" key="2">
    <source>
        <dbReference type="ARBA" id="ARBA00022475"/>
    </source>
</evidence>
<name>A0A6I8UXS4_DROPS</name>
<comment type="caution">
    <text evidence="10">Lacks conserved residue(s) required for the propagation of feature annotation.</text>
</comment>
<feature type="transmembrane region" description="Helical" evidence="10">
    <location>
        <begin position="34"/>
        <end position="57"/>
    </location>
</feature>
<evidence type="ECO:0000313" key="12">
    <source>
        <dbReference type="RefSeq" id="XP_002132858.2"/>
    </source>
</evidence>
<accession>A0A6I8UXS4</accession>
<dbReference type="GO" id="GO:0004984">
    <property type="term" value="F:olfactory receptor activity"/>
    <property type="evidence" value="ECO:0007669"/>
    <property type="project" value="InterPro"/>
</dbReference>
<evidence type="ECO:0000256" key="9">
    <source>
        <dbReference type="ARBA" id="ARBA00023224"/>
    </source>
</evidence>
<evidence type="ECO:0000256" key="6">
    <source>
        <dbReference type="ARBA" id="ARBA00022989"/>
    </source>
</evidence>
<feature type="transmembrane region" description="Helical" evidence="10">
    <location>
        <begin position="257"/>
        <end position="277"/>
    </location>
</feature>
<dbReference type="InParanoid" id="A0A6I8UXS4"/>
<evidence type="ECO:0000256" key="8">
    <source>
        <dbReference type="ARBA" id="ARBA00023170"/>
    </source>
</evidence>
<dbReference type="RefSeq" id="XP_002132858.2">
    <property type="nucleotide sequence ID" value="XM_002132822.2"/>
</dbReference>
<organism evidence="11 12">
    <name type="scientific">Drosophila pseudoobscura pseudoobscura</name>
    <name type="common">Fruit fly</name>
    <dbReference type="NCBI Taxonomy" id="46245"/>
    <lineage>
        <taxon>Eukaryota</taxon>
        <taxon>Metazoa</taxon>
        <taxon>Ecdysozoa</taxon>
        <taxon>Arthropoda</taxon>
        <taxon>Hexapoda</taxon>
        <taxon>Insecta</taxon>
        <taxon>Pterygota</taxon>
        <taxon>Neoptera</taxon>
        <taxon>Endopterygota</taxon>
        <taxon>Diptera</taxon>
        <taxon>Brachycera</taxon>
        <taxon>Muscomorpha</taxon>
        <taxon>Ephydroidea</taxon>
        <taxon>Drosophilidae</taxon>
        <taxon>Drosophila</taxon>
        <taxon>Sophophora</taxon>
    </lineage>
</organism>
<keyword evidence="11" id="KW-1185">Reference proteome</keyword>
<keyword evidence="3 10" id="KW-0716">Sensory transduction</keyword>
<evidence type="ECO:0000256" key="1">
    <source>
        <dbReference type="ARBA" id="ARBA00004651"/>
    </source>
</evidence>
<evidence type="ECO:0000256" key="4">
    <source>
        <dbReference type="ARBA" id="ARBA00022692"/>
    </source>
</evidence>
<dbReference type="PANTHER" id="PTHR21137:SF35">
    <property type="entry name" value="ODORANT RECEPTOR 19A-RELATED"/>
    <property type="match status" value="1"/>
</dbReference>
<keyword evidence="7 10" id="KW-0472">Membrane</keyword>